<dbReference type="InterPro" id="IPR004888">
    <property type="entry name" value="Glycoside_hydrolase_63"/>
</dbReference>
<evidence type="ECO:0000313" key="5">
    <source>
        <dbReference type="EMBL" id="QHV62672.1"/>
    </source>
</evidence>
<reference evidence="5" key="1">
    <citation type="submission" date="2018-05" db="EMBL/GenBank/DDBJ databases">
        <title>Complete genome sequnece of Akkermansia muciniphila EB-AMDK-40.</title>
        <authorList>
            <person name="Nam Y.-D."/>
            <person name="Chung W.-H."/>
            <person name="Park Y.S."/>
            <person name="Kang J."/>
        </authorList>
    </citation>
    <scope>NUCLEOTIDE SEQUENCE</scope>
    <source>
        <strain evidence="5">EB-AMDK-40</strain>
    </source>
</reference>
<dbReference type="SUPFAM" id="SSF48208">
    <property type="entry name" value="Six-hairpin glycosidases"/>
    <property type="match status" value="1"/>
</dbReference>
<evidence type="ECO:0000256" key="2">
    <source>
        <dbReference type="ARBA" id="ARBA00022801"/>
    </source>
</evidence>
<dbReference type="GO" id="GO:0004573">
    <property type="term" value="F:Glc3Man9GlcNAc2 oligosaccharide glucosidase activity"/>
    <property type="evidence" value="ECO:0007669"/>
    <property type="project" value="InterPro"/>
</dbReference>
<sequence>MENPSTRYGTRKKIFSRLPGRILEMKYYLRTACGIILGTMACVQGLGATAHHDSCIQEGWKEEIPQPVYPDKDLVDLYHKTWEIAAGRVRKGPEGLPGSPYMDENCYEDQIWIWDTCFMVLFAKYAPNSFPGEGSMDNLYKPIWDKEKTPLRIHLVDNPPLFAWVEKEYYDFTGNKNRIHEILNRKQYLQKHFDWFANAKAGERFECSPQNIHLNAIGEDGFTWTGGASGMDNTPRGRDAGGYNKILWIDAISQQALSARCMAQLEQSLGNAGAAGKWEAVYRKLKDKINELYWDEQDGFYYDVAIESRQPCRIRTMASYWPLLAGVASPAQAEKMVKYLRDPQEFGGNYPTPTLSRRDRDYHDQTGDYWRGGIWLPTTYMTVKALEEYGYHEEADMIAEKIIRQQLAAYHGIKPHTIWECYSPSANEPSTEHGRRARPEFCGWSALGPISLFIENVLGFHKVSALRNEIQWRLKREKGRHGLKNLHFGTTTTDIVFDGKNTVDVTSNNPYSLVINGKKYAIKPGTASITLK</sequence>
<feature type="domain" description="Mannosylglycerate hydrolase MGH1-like glycoside hydrolase" evidence="4">
    <location>
        <begin position="142"/>
        <end position="431"/>
    </location>
</feature>
<name>A0AAE6T9H4_9BACT</name>
<evidence type="ECO:0000259" key="4">
    <source>
        <dbReference type="Pfam" id="PF22422"/>
    </source>
</evidence>
<gene>
    <name evidence="5" type="ORF">DMI76_04480</name>
</gene>
<dbReference type="Pfam" id="PF22422">
    <property type="entry name" value="MGH1-like_GH"/>
    <property type="match status" value="1"/>
</dbReference>
<dbReference type="GO" id="GO:0006487">
    <property type="term" value="P:protein N-linked glycosylation"/>
    <property type="evidence" value="ECO:0007669"/>
    <property type="project" value="TreeGrafter"/>
</dbReference>
<dbReference type="PANTHER" id="PTHR10412:SF11">
    <property type="entry name" value="MANNOSYL-OLIGOSACCHARIDE GLUCOSIDASE"/>
    <property type="match status" value="1"/>
</dbReference>
<dbReference type="Proteomes" id="UP000642553">
    <property type="component" value="Chromosome"/>
</dbReference>
<dbReference type="AlphaFoldDB" id="A0AAE6T9H4"/>
<accession>A0AAE6T9H4</accession>
<dbReference type="InterPro" id="IPR012341">
    <property type="entry name" value="6hp_glycosidase-like_sf"/>
</dbReference>
<evidence type="ECO:0000313" key="6">
    <source>
        <dbReference type="Proteomes" id="UP000642553"/>
    </source>
</evidence>
<dbReference type="Gene3D" id="1.50.10.10">
    <property type="match status" value="1"/>
</dbReference>
<organism evidence="5 6">
    <name type="scientific">Akkermansia massiliensis</name>
    <dbReference type="NCBI Taxonomy" id="2927224"/>
    <lineage>
        <taxon>Bacteria</taxon>
        <taxon>Pseudomonadati</taxon>
        <taxon>Verrucomicrobiota</taxon>
        <taxon>Verrucomicrobiia</taxon>
        <taxon>Verrucomicrobiales</taxon>
        <taxon>Akkermansiaceae</taxon>
        <taxon>Akkermansia</taxon>
    </lineage>
</organism>
<evidence type="ECO:0000256" key="3">
    <source>
        <dbReference type="ARBA" id="ARBA00023295"/>
    </source>
</evidence>
<protein>
    <recommendedName>
        <fullName evidence="4">Mannosylglycerate hydrolase MGH1-like glycoside hydrolase domain-containing protein</fullName>
    </recommendedName>
</protein>
<dbReference type="EMBL" id="CP029701">
    <property type="protein sequence ID" value="QHV62672.1"/>
    <property type="molecule type" value="Genomic_DNA"/>
</dbReference>
<comment type="similarity">
    <text evidence="1">Belongs to the glycosyl hydrolase 63 family.</text>
</comment>
<keyword evidence="2" id="KW-0378">Hydrolase</keyword>
<dbReference type="GO" id="GO:0009311">
    <property type="term" value="P:oligosaccharide metabolic process"/>
    <property type="evidence" value="ECO:0007669"/>
    <property type="project" value="InterPro"/>
</dbReference>
<dbReference type="PANTHER" id="PTHR10412">
    <property type="entry name" value="MANNOSYL-OLIGOSACCHARIDE GLUCOSIDASE"/>
    <property type="match status" value="1"/>
</dbReference>
<proteinExistence type="inferred from homology"/>
<keyword evidence="3" id="KW-0326">Glycosidase</keyword>
<dbReference type="InterPro" id="IPR008928">
    <property type="entry name" value="6-hairpin_glycosidase_sf"/>
</dbReference>
<evidence type="ECO:0000256" key="1">
    <source>
        <dbReference type="ARBA" id="ARBA00010833"/>
    </source>
</evidence>
<dbReference type="InterPro" id="IPR054491">
    <property type="entry name" value="MGH1-like_GH"/>
</dbReference>